<evidence type="ECO:0000256" key="1">
    <source>
        <dbReference type="SAM" id="Phobius"/>
    </source>
</evidence>
<feature type="transmembrane region" description="Helical" evidence="1">
    <location>
        <begin position="100"/>
        <end position="117"/>
    </location>
</feature>
<protein>
    <submittedName>
        <fullName evidence="2">DUF1304 domain-containing protein</fullName>
    </submittedName>
</protein>
<dbReference type="AlphaFoldDB" id="A0A6G8AZP9"/>
<feature type="transmembrane region" description="Helical" evidence="1">
    <location>
        <begin position="76"/>
        <end position="94"/>
    </location>
</feature>
<evidence type="ECO:0000313" key="2">
    <source>
        <dbReference type="EMBL" id="QIL50571.1"/>
    </source>
</evidence>
<sequence>MILFLSTFIALEHFGFMLVEMFAKPEIQSKAFNLPISFLKNDYAQTALKNQGIYNGMLSITILLSNIMVPSAQLKTILFLLMSYVTVVGIYGAFTVTKKIFFIQSLPAIFTILLILIN</sequence>
<dbReference type="Pfam" id="PF06993">
    <property type="entry name" value="DUF1304"/>
    <property type="match status" value="1"/>
</dbReference>
<name>A0A6G8AZP9_9LACO</name>
<reference evidence="2 3" key="1">
    <citation type="submission" date="2020-03" db="EMBL/GenBank/DDBJ databases">
        <title>Weissella sp. nov., isolated from Cybister lewisianus.</title>
        <authorList>
            <person name="Hyun D.-W."/>
            <person name="Bae J.-W."/>
        </authorList>
    </citation>
    <scope>NUCLEOTIDE SEQUENCE [LARGE SCALE GENOMIC DNA]</scope>
    <source>
        <strain evidence="2 3">HDW19</strain>
    </source>
</reference>
<dbReference type="PANTHER" id="PTHR38446">
    <property type="entry name" value="BLL0914 PROTEIN"/>
    <property type="match status" value="1"/>
</dbReference>
<dbReference type="InterPro" id="IPR009732">
    <property type="entry name" value="DUF1304"/>
</dbReference>
<dbReference type="Proteomes" id="UP000500741">
    <property type="component" value="Chromosome"/>
</dbReference>
<organism evidence="2 3">
    <name type="scientific">Weissella coleopterorum</name>
    <dbReference type="NCBI Taxonomy" id="2714949"/>
    <lineage>
        <taxon>Bacteria</taxon>
        <taxon>Bacillati</taxon>
        <taxon>Bacillota</taxon>
        <taxon>Bacilli</taxon>
        <taxon>Lactobacillales</taxon>
        <taxon>Lactobacillaceae</taxon>
        <taxon>Weissella</taxon>
    </lineage>
</organism>
<keyword evidence="1" id="KW-0472">Membrane</keyword>
<evidence type="ECO:0000313" key="3">
    <source>
        <dbReference type="Proteomes" id="UP000500741"/>
    </source>
</evidence>
<gene>
    <name evidence="2" type="ORF">G7084_04125</name>
</gene>
<proteinExistence type="predicted"/>
<dbReference type="RefSeq" id="WP_166010308.1">
    <property type="nucleotide sequence ID" value="NZ_CP049888.1"/>
</dbReference>
<keyword evidence="1" id="KW-0812">Transmembrane</keyword>
<accession>A0A6G8AZP9</accession>
<keyword evidence="1" id="KW-1133">Transmembrane helix</keyword>
<dbReference type="PANTHER" id="PTHR38446:SF1">
    <property type="entry name" value="BLL0914 PROTEIN"/>
    <property type="match status" value="1"/>
</dbReference>
<keyword evidence="3" id="KW-1185">Reference proteome</keyword>
<dbReference type="EMBL" id="CP049888">
    <property type="protein sequence ID" value="QIL50571.1"/>
    <property type="molecule type" value="Genomic_DNA"/>
</dbReference>
<dbReference type="KEGG" id="wco:G7084_04125"/>